<protein>
    <recommendedName>
        <fullName evidence="3">N-acetyltransferase domain-containing protein</fullName>
    </recommendedName>
</protein>
<evidence type="ECO:0000313" key="1">
    <source>
        <dbReference type="EMBL" id="AIF46023.1"/>
    </source>
</evidence>
<dbReference type="KEGG" id="dja:HY57_01440"/>
<evidence type="ECO:0008006" key="3">
    <source>
        <dbReference type="Google" id="ProtNLM"/>
    </source>
</evidence>
<dbReference type="EMBL" id="CP008884">
    <property type="protein sequence ID" value="AIF46023.1"/>
    <property type="molecule type" value="Genomic_DNA"/>
</dbReference>
<proteinExistence type="predicted"/>
<dbReference type="Proteomes" id="UP000027987">
    <property type="component" value="Chromosome"/>
</dbReference>
<dbReference type="PATRIC" id="fig|1217721.7.peg.306"/>
<gene>
    <name evidence="1" type="ORF">HY57_01440</name>
</gene>
<dbReference type="SUPFAM" id="SSF55729">
    <property type="entry name" value="Acyl-CoA N-acyltransferases (Nat)"/>
    <property type="match status" value="1"/>
</dbReference>
<dbReference type="InterPro" id="IPR016181">
    <property type="entry name" value="Acyl_CoA_acyltransferase"/>
</dbReference>
<dbReference type="Gene3D" id="3.40.630.30">
    <property type="match status" value="1"/>
</dbReference>
<accession>A0A075K181</accession>
<dbReference type="AlphaFoldDB" id="A0A075K181"/>
<dbReference type="STRING" id="1217721.HY57_01440"/>
<name>A0A075K181_9GAMM</name>
<evidence type="ECO:0000313" key="2">
    <source>
        <dbReference type="Proteomes" id="UP000027987"/>
    </source>
</evidence>
<organism evidence="1 2">
    <name type="scientific">Dyella japonica A8</name>
    <dbReference type="NCBI Taxonomy" id="1217721"/>
    <lineage>
        <taxon>Bacteria</taxon>
        <taxon>Pseudomonadati</taxon>
        <taxon>Pseudomonadota</taxon>
        <taxon>Gammaproteobacteria</taxon>
        <taxon>Lysobacterales</taxon>
        <taxon>Rhodanobacteraceae</taxon>
        <taxon>Dyella</taxon>
    </lineage>
</organism>
<keyword evidence="2" id="KW-1185">Reference proteome</keyword>
<sequence length="216" mass="23713">MMVSPPVDPALVFAWQAAHSLARKSPPPVHDRGGFRVDTHSEKEVKRWVFPKLCDGLYEVAREISSPRHYLKLCGSDEELRSALPTGWQMQPQNYLMAATAVVRDTGSLPDGYRLAWHQDGPVCRVHILAPNGDLAASGTAAETMEAFIYDRIETASDHQRKGLGMAVMHALGSARKSSTGPQLLVATDEGHSLYVRLGWTVIAPFATAMIPDREP</sequence>
<reference evidence="1 2" key="1">
    <citation type="submission" date="2014-07" db="EMBL/GenBank/DDBJ databases">
        <title>Complete Genome Sequence of Dyella japonica Strain A8 Isolated from Malaysian Tropical Soil.</title>
        <authorList>
            <person name="Hui R.K.H."/>
            <person name="Chen J.-W."/>
            <person name="Chan K.-G."/>
            <person name="Leung F.C.C."/>
        </authorList>
    </citation>
    <scope>NUCLEOTIDE SEQUENCE [LARGE SCALE GENOMIC DNA]</scope>
    <source>
        <strain evidence="1 2">A8</strain>
    </source>
</reference>
<dbReference type="HOGENOM" id="CLU_083895_1_0_6"/>